<dbReference type="Pfam" id="PF00881">
    <property type="entry name" value="Nitroreductase"/>
    <property type="match status" value="1"/>
</dbReference>
<dbReference type="PANTHER" id="PTHR43673:SF3">
    <property type="entry name" value="NAD(P)H NITROREDUCTASE YODC-RELATED"/>
    <property type="match status" value="1"/>
</dbReference>
<evidence type="ECO:0000259" key="3">
    <source>
        <dbReference type="Pfam" id="PF00881"/>
    </source>
</evidence>
<keyword evidence="2" id="KW-0560">Oxidoreductase</keyword>
<evidence type="ECO:0000313" key="4">
    <source>
        <dbReference type="EMBL" id="MDZ8119496.1"/>
    </source>
</evidence>
<evidence type="ECO:0000256" key="2">
    <source>
        <dbReference type="ARBA" id="ARBA00023002"/>
    </source>
</evidence>
<dbReference type="RefSeq" id="WP_322609278.1">
    <property type="nucleotide sequence ID" value="NZ_JARVCO010000010.1"/>
</dbReference>
<accession>A0ABU5MZ66</accession>
<organism evidence="4 5">
    <name type="scientific">Pontiella agarivorans</name>
    <dbReference type="NCBI Taxonomy" id="3038953"/>
    <lineage>
        <taxon>Bacteria</taxon>
        <taxon>Pseudomonadati</taxon>
        <taxon>Kiritimatiellota</taxon>
        <taxon>Kiritimatiellia</taxon>
        <taxon>Kiritimatiellales</taxon>
        <taxon>Pontiellaceae</taxon>
        <taxon>Pontiella</taxon>
    </lineage>
</organism>
<gene>
    <name evidence="4" type="ORF">P9H32_12760</name>
</gene>
<feature type="domain" description="Nitroreductase" evidence="3">
    <location>
        <begin position="10"/>
        <end position="184"/>
    </location>
</feature>
<dbReference type="EMBL" id="JARVCO010000010">
    <property type="protein sequence ID" value="MDZ8119496.1"/>
    <property type="molecule type" value="Genomic_DNA"/>
</dbReference>
<reference evidence="4 5" key="1">
    <citation type="journal article" date="2024" name="Appl. Environ. Microbiol.">
        <title>Pontiella agarivorans sp. nov., a novel marine anaerobic bacterium capable of degrading macroalgal polysaccharides and fixing nitrogen.</title>
        <authorList>
            <person name="Liu N."/>
            <person name="Kivenson V."/>
            <person name="Peng X."/>
            <person name="Cui Z."/>
            <person name="Lankiewicz T.S."/>
            <person name="Gosselin K.M."/>
            <person name="English C.J."/>
            <person name="Blair E.M."/>
            <person name="O'Malley M.A."/>
            <person name="Valentine D.L."/>
        </authorList>
    </citation>
    <scope>NUCLEOTIDE SEQUENCE [LARGE SCALE GENOMIC DNA]</scope>
    <source>
        <strain evidence="4 5">NLcol2</strain>
    </source>
</reference>
<protein>
    <submittedName>
        <fullName evidence="4">Nitroreductase family protein</fullName>
    </submittedName>
</protein>
<comment type="similarity">
    <text evidence="1">Belongs to the nitroreductase family.</text>
</comment>
<dbReference type="SUPFAM" id="SSF55469">
    <property type="entry name" value="FMN-dependent nitroreductase-like"/>
    <property type="match status" value="1"/>
</dbReference>
<name>A0ABU5MZ66_9BACT</name>
<evidence type="ECO:0000256" key="1">
    <source>
        <dbReference type="ARBA" id="ARBA00007118"/>
    </source>
</evidence>
<dbReference type="PANTHER" id="PTHR43673">
    <property type="entry name" value="NAD(P)H NITROREDUCTASE YDGI-RELATED"/>
    <property type="match status" value="1"/>
</dbReference>
<proteinExistence type="inferred from homology"/>
<dbReference type="Gene3D" id="3.40.109.10">
    <property type="entry name" value="NADH Oxidase"/>
    <property type="match status" value="1"/>
</dbReference>
<comment type="caution">
    <text evidence="4">The sequence shown here is derived from an EMBL/GenBank/DDBJ whole genome shotgun (WGS) entry which is preliminary data.</text>
</comment>
<keyword evidence="5" id="KW-1185">Reference proteome</keyword>
<evidence type="ECO:0000313" key="5">
    <source>
        <dbReference type="Proteomes" id="UP001290861"/>
    </source>
</evidence>
<dbReference type="InterPro" id="IPR000415">
    <property type="entry name" value="Nitroreductase-like"/>
</dbReference>
<dbReference type="Proteomes" id="UP001290861">
    <property type="component" value="Unassembled WGS sequence"/>
</dbReference>
<dbReference type="InterPro" id="IPR029479">
    <property type="entry name" value="Nitroreductase"/>
</dbReference>
<sequence>MKKTVQELLESRVSTGKFDPSRKLEADVLQELVRLATRAPSAFNLQNWHFIAIQSDEARELLHPLAYNQPQILAASAVFIVCGELDAHERLHETLQPSVEAGMITDAIRETWVEMAKASYGENEQARRDEAIRSASLAAMSLMVAAEGMGLASGAMGGFDPAGVMDAFGLDPARLPVMLVAVGHAAEGNWPQKQRRATEEVLEFR</sequence>